<proteinExistence type="inferred from homology"/>
<dbReference type="GO" id="GO:0008483">
    <property type="term" value="F:transaminase activity"/>
    <property type="evidence" value="ECO:0007669"/>
    <property type="project" value="UniProtKB-KW"/>
</dbReference>
<organism evidence="8 9">
    <name type="scientific">Catenulispora subtropica</name>
    <dbReference type="NCBI Taxonomy" id="450798"/>
    <lineage>
        <taxon>Bacteria</taxon>
        <taxon>Bacillati</taxon>
        <taxon>Actinomycetota</taxon>
        <taxon>Actinomycetes</taxon>
        <taxon>Catenulisporales</taxon>
        <taxon>Catenulisporaceae</taxon>
        <taxon>Catenulispora</taxon>
    </lineage>
</organism>
<dbReference type="InterPro" id="IPR036388">
    <property type="entry name" value="WH-like_DNA-bd_sf"/>
</dbReference>
<dbReference type="InterPro" id="IPR004839">
    <property type="entry name" value="Aminotransferase_I/II_large"/>
</dbReference>
<dbReference type="CDD" id="cd07377">
    <property type="entry name" value="WHTH_GntR"/>
    <property type="match status" value="1"/>
</dbReference>
<gene>
    <name evidence="8" type="ORF">GCM10009838_13290</name>
</gene>
<evidence type="ECO:0000256" key="3">
    <source>
        <dbReference type="ARBA" id="ARBA00023015"/>
    </source>
</evidence>
<protein>
    <submittedName>
        <fullName evidence="8">PLP-dependent aminotransferase family protein</fullName>
    </submittedName>
</protein>
<evidence type="ECO:0000256" key="2">
    <source>
        <dbReference type="ARBA" id="ARBA00022898"/>
    </source>
</evidence>
<keyword evidence="3" id="KW-0805">Transcription regulation</keyword>
<sequence length="483" mass="51975">MAEYWSTLDVDLHLAVDPASGRRVGLEHALREAIRDGRLAAGVRLPSTRTLAVELGLARGTVSAAYDQLVAEGHLVAVRGSGTRVAALAGAPGQAPSNVRDSGRSATPPTGRPRRLPHDLRPGTPDLSRFPREAWLRAARRAVNGAPNDVFGYGDPRGRVELRRALAEYLGRTRGVLTDPEHIVVVSGALQGLALLGQVLGGGVAMEDPYIPLFRQAVRAAGAEVVPLPVDDDGARVDLLPGRRFRDVGTVIVTPSHQYPIGSTLHPARRQALVEWARAGRYVVEDDYDGEFRYDRQPVGALQSVLPDHTVYIGTASKTLGPGVRLAWMVLPEPLLAPITEAKRHADHQSETLGQMTLAEFITSHDYDRHVRASRLRYRRRRDLLAERLRTKAGRPAAGFTLGGIAAGLHALVRLEPAEMSESEVVARAAGFGLELEGLGGLWDAGAKASADRPQGIVVGFGSPNEAAYPRALDALVRTLSWS</sequence>
<dbReference type="RefSeq" id="WP_344656032.1">
    <property type="nucleotide sequence ID" value="NZ_BAAAQM010000005.1"/>
</dbReference>
<dbReference type="InterPro" id="IPR036390">
    <property type="entry name" value="WH_DNA-bd_sf"/>
</dbReference>
<keyword evidence="9" id="KW-1185">Reference proteome</keyword>
<feature type="domain" description="HTH gntR-type" evidence="7">
    <location>
        <begin position="20"/>
        <end position="88"/>
    </location>
</feature>
<dbReference type="SUPFAM" id="SSF46785">
    <property type="entry name" value="Winged helix' DNA-binding domain"/>
    <property type="match status" value="1"/>
</dbReference>
<dbReference type="PRINTS" id="PR00035">
    <property type="entry name" value="HTHGNTR"/>
</dbReference>
<keyword evidence="5" id="KW-0804">Transcription</keyword>
<keyword evidence="4" id="KW-0238">DNA-binding</keyword>
<evidence type="ECO:0000256" key="5">
    <source>
        <dbReference type="ARBA" id="ARBA00023163"/>
    </source>
</evidence>
<keyword evidence="2" id="KW-0663">Pyridoxal phosphate</keyword>
<dbReference type="InterPro" id="IPR051446">
    <property type="entry name" value="HTH_trans_reg/aminotransferase"/>
</dbReference>
<feature type="region of interest" description="Disordered" evidence="6">
    <location>
        <begin position="89"/>
        <end position="127"/>
    </location>
</feature>
<dbReference type="Proteomes" id="UP001499854">
    <property type="component" value="Unassembled WGS sequence"/>
</dbReference>
<evidence type="ECO:0000313" key="8">
    <source>
        <dbReference type="EMBL" id="GAA1958509.1"/>
    </source>
</evidence>
<accession>A0ABN2QUX3</accession>
<comment type="similarity">
    <text evidence="1">In the C-terminal section; belongs to the class-I pyridoxal-phosphate-dependent aminotransferase family.</text>
</comment>
<evidence type="ECO:0000313" key="9">
    <source>
        <dbReference type="Proteomes" id="UP001499854"/>
    </source>
</evidence>
<dbReference type="PROSITE" id="PS50949">
    <property type="entry name" value="HTH_GNTR"/>
    <property type="match status" value="1"/>
</dbReference>
<dbReference type="Gene3D" id="1.10.10.10">
    <property type="entry name" value="Winged helix-like DNA-binding domain superfamily/Winged helix DNA-binding domain"/>
    <property type="match status" value="1"/>
</dbReference>
<dbReference type="CDD" id="cd00609">
    <property type="entry name" value="AAT_like"/>
    <property type="match status" value="1"/>
</dbReference>
<dbReference type="PANTHER" id="PTHR46577">
    <property type="entry name" value="HTH-TYPE TRANSCRIPTIONAL REGULATORY PROTEIN GABR"/>
    <property type="match status" value="1"/>
</dbReference>
<dbReference type="PANTHER" id="PTHR46577:SF1">
    <property type="entry name" value="HTH-TYPE TRANSCRIPTIONAL REGULATORY PROTEIN GABR"/>
    <property type="match status" value="1"/>
</dbReference>
<keyword evidence="8" id="KW-0032">Aminotransferase</keyword>
<comment type="caution">
    <text evidence="8">The sequence shown here is derived from an EMBL/GenBank/DDBJ whole genome shotgun (WGS) entry which is preliminary data.</text>
</comment>
<dbReference type="InterPro" id="IPR015424">
    <property type="entry name" value="PyrdxlP-dep_Trfase"/>
</dbReference>
<dbReference type="SMART" id="SM00345">
    <property type="entry name" value="HTH_GNTR"/>
    <property type="match status" value="1"/>
</dbReference>
<name>A0ABN2QUX3_9ACTN</name>
<dbReference type="InterPro" id="IPR000524">
    <property type="entry name" value="Tscrpt_reg_HTH_GntR"/>
</dbReference>
<feature type="compositionally biased region" description="Polar residues" evidence="6">
    <location>
        <begin position="95"/>
        <end position="108"/>
    </location>
</feature>
<dbReference type="SUPFAM" id="SSF53383">
    <property type="entry name" value="PLP-dependent transferases"/>
    <property type="match status" value="1"/>
</dbReference>
<reference evidence="8 9" key="1">
    <citation type="journal article" date="2019" name="Int. J. Syst. Evol. Microbiol.">
        <title>The Global Catalogue of Microorganisms (GCM) 10K type strain sequencing project: providing services to taxonomists for standard genome sequencing and annotation.</title>
        <authorList>
            <consortium name="The Broad Institute Genomics Platform"/>
            <consortium name="The Broad Institute Genome Sequencing Center for Infectious Disease"/>
            <person name="Wu L."/>
            <person name="Ma J."/>
        </authorList>
    </citation>
    <scope>NUCLEOTIDE SEQUENCE [LARGE SCALE GENOMIC DNA]</scope>
    <source>
        <strain evidence="8 9">JCM 16013</strain>
    </source>
</reference>
<evidence type="ECO:0000256" key="6">
    <source>
        <dbReference type="SAM" id="MobiDB-lite"/>
    </source>
</evidence>
<evidence type="ECO:0000256" key="4">
    <source>
        <dbReference type="ARBA" id="ARBA00023125"/>
    </source>
</evidence>
<evidence type="ECO:0000256" key="1">
    <source>
        <dbReference type="ARBA" id="ARBA00005384"/>
    </source>
</evidence>
<dbReference type="Pfam" id="PF00155">
    <property type="entry name" value="Aminotran_1_2"/>
    <property type="match status" value="1"/>
</dbReference>
<dbReference type="EMBL" id="BAAAQM010000005">
    <property type="protein sequence ID" value="GAA1958509.1"/>
    <property type="molecule type" value="Genomic_DNA"/>
</dbReference>
<dbReference type="Pfam" id="PF00392">
    <property type="entry name" value="GntR"/>
    <property type="match status" value="1"/>
</dbReference>
<dbReference type="Gene3D" id="3.40.640.10">
    <property type="entry name" value="Type I PLP-dependent aspartate aminotransferase-like (Major domain)"/>
    <property type="match status" value="1"/>
</dbReference>
<dbReference type="InterPro" id="IPR015421">
    <property type="entry name" value="PyrdxlP-dep_Trfase_major"/>
</dbReference>
<keyword evidence="8" id="KW-0808">Transferase</keyword>
<evidence type="ECO:0000259" key="7">
    <source>
        <dbReference type="PROSITE" id="PS50949"/>
    </source>
</evidence>